<dbReference type="PROSITE" id="PS50102">
    <property type="entry name" value="RRM"/>
    <property type="match status" value="1"/>
</dbReference>
<keyword evidence="1" id="KW-0479">Metal-binding</keyword>
<dbReference type="Pfam" id="PF00098">
    <property type="entry name" value="zf-CCHC"/>
    <property type="match status" value="1"/>
</dbReference>
<feature type="compositionally biased region" description="Basic residues" evidence="3">
    <location>
        <begin position="424"/>
        <end position="435"/>
    </location>
</feature>
<dbReference type="SMART" id="SM00360">
    <property type="entry name" value="RRM"/>
    <property type="match status" value="1"/>
</dbReference>
<organism evidence="6 7">
    <name type="scientific">Apostasia shenzhenica</name>
    <dbReference type="NCBI Taxonomy" id="1088818"/>
    <lineage>
        <taxon>Eukaryota</taxon>
        <taxon>Viridiplantae</taxon>
        <taxon>Streptophyta</taxon>
        <taxon>Embryophyta</taxon>
        <taxon>Tracheophyta</taxon>
        <taxon>Spermatophyta</taxon>
        <taxon>Magnoliopsida</taxon>
        <taxon>Liliopsida</taxon>
        <taxon>Asparagales</taxon>
        <taxon>Orchidaceae</taxon>
        <taxon>Apostasioideae</taxon>
        <taxon>Apostasia</taxon>
    </lineage>
</organism>
<dbReference type="InterPro" id="IPR035979">
    <property type="entry name" value="RBD_domain_sf"/>
</dbReference>
<evidence type="ECO:0000259" key="5">
    <source>
        <dbReference type="PROSITE" id="PS50158"/>
    </source>
</evidence>
<dbReference type="GO" id="GO:0003723">
    <property type="term" value="F:RNA binding"/>
    <property type="evidence" value="ECO:0007669"/>
    <property type="project" value="UniProtKB-UniRule"/>
</dbReference>
<dbReference type="SUPFAM" id="SSF57756">
    <property type="entry name" value="Retrovirus zinc finger-like domains"/>
    <property type="match status" value="1"/>
</dbReference>
<dbReference type="OrthoDB" id="5970at2759"/>
<name>A0A2H9ZW58_9ASPA</name>
<dbReference type="PANTHER" id="PTHR48038">
    <property type="entry name" value="RIBONUCLEOPROTEIN RB97D"/>
    <property type="match status" value="1"/>
</dbReference>
<keyword evidence="7" id="KW-1185">Reference proteome</keyword>
<evidence type="ECO:0000313" key="7">
    <source>
        <dbReference type="Proteomes" id="UP000236161"/>
    </source>
</evidence>
<accession>A0A2H9ZW58</accession>
<feature type="compositionally biased region" description="Low complexity" evidence="3">
    <location>
        <begin position="370"/>
        <end position="423"/>
    </location>
</feature>
<evidence type="ECO:0000256" key="1">
    <source>
        <dbReference type="PROSITE-ProRule" id="PRU00047"/>
    </source>
</evidence>
<dbReference type="SUPFAM" id="SSF54928">
    <property type="entry name" value="RNA-binding domain, RBD"/>
    <property type="match status" value="1"/>
</dbReference>
<dbReference type="InterPro" id="IPR036875">
    <property type="entry name" value="Znf_CCHC_sf"/>
</dbReference>
<evidence type="ECO:0000313" key="6">
    <source>
        <dbReference type="EMBL" id="PKA47539.1"/>
    </source>
</evidence>
<evidence type="ECO:0000256" key="3">
    <source>
        <dbReference type="SAM" id="MobiDB-lite"/>
    </source>
</evidence>
<dbReference type="PROSITE" id="PS50158">
    <property type="entry name" value="ZF_CCHC"/>
    <property type="match status" value="1"/>
</dbReference>
<dbReference type="Pfam" id="PF00076">
    <property type="entry name" value="RRM_1"/>
    <property type="match status" value="1"/>
</dbReference>
<dbReference type="Gene3D" id="3.30.70.330">
    <property type="match status" value="1"/>
</dbReference>
<feature type="region of interest" description="Disordered" evidence="3">
    <location>
        <begin position="113"/>
        <end position="223"/>
    </location>
</feature>
<gene>
    <name evidence="6" type="primary">RS2Z33</name>
    <name evidence="6" type="ORF">AXF42_Ash014735</name>
</gene>
<reference evidence="6 7" key="1">
    <citation type="journal article" date="2017" name="Nature">
        <title>The Apostasia genome and the evolution of orchids.</title>
        <authorList>
            <person name="Zhang G.Q."/>
            <person name="Liu K.W."/>
            <person name="Li Z."/>
            <person name="Lohaus R."/>
            <person name="Hsiao Y.Y."/>
            <person name="Niu S.C."/>
            <person name="Wang J.Y."/>
            <person name="Lin Y.C."/>
            <person name="Xu Q."/>
            <person name="Chen L.J."/>
            <person name="Yoshida K."/>
            <person name="Fujiwara S."/>
            <person name="Wang Z.W."/>
            <person name="Zhang Y.Q."/>
            <person name="Mitsuda N."/>
            <person name="Wang M."/>
            <person name="Liu G.H."/>
            <person name="Pecoraro L."/>
            <person name="Huang H.X."/>
            <person name="Xiao X.J."/>
            <person name="Lin M."/>
            <person name="Wu X.Y."/>
            <person name="Wu W.L."/>
            <person name="Chen Y.Y."/>
            <person name="Chang S.B."/>
            <person name="Sakamoto S."/>
            <person name="Ohme-Takagi M."/>
            <person name="Yagi M."/>
            <person name="Zeng S.J."/>
            <person name="Shen C.Y."/>
            <person name="Yeh C.M."/>
            <person name="Luo Y.B."/>
            <person name="Tsai W.C."/>
            <person name="Van de Peer Y."/>
            <person name="Liu Z.J."/>
        </authorList>
    </citation>
    <scope>NUCLEOTIDE SEQUENCE [LARGE SCALE GENOMIC DNA]</scope>
    <source>
        <strain evidence="7">cv. Shenzhen</strain>
        <tissue evidence="6">Stem</tissue>
    </source>
</reference>
<feature type="compositionally biased region" description="Basic and acidic residues" evidence="3">
    <location>
        <begin position="471"/>
        <end position="486"/>
    </location>
</feature>
<dbReference type="STRING" id="1088818.A0A2H9ZW58"/>
<feature type="region of interest" description="Disordered" evidence="3">
    <location>
        <begin position="318"/>
        <end position="524"/>
    </location>
</feature>
<dbReference type="InterPro" id="IPR000504">
    <property type="entry name" value="RRM_dom"/>
</dbReference>
<feature type="domain" description="CCHC-type" evidence="5">
    <location>
        <begin position="244"/>
        <end position="259"/>
    </location>
</feature>
<protein>
    <submittedName>
        <fullName evidence="6">Serine/arginine-rich splicing factor RS2Z33</fullName>
    </submittedName>
</protein>
<dbReference type="GO" id="GO:0008270">
    <property type="term" value="F:zinc ion binding"/>
    <property type="evidence" value="ECO:0007669"/>
    <property type="project" value="UniProtKB-KW"/>
</dbReference>
<proteinExistence type="predicted"/>
<dbReference type="PANTHER" id="PTHR48038:SF2">
    <property type="entry name" value="OS02G0536400 PROTEIN"/>
    <property type="match status" value="1"/>
</dbReference>
<dbReference type="Gene3D" id="4.10.60.10">
    <property type="entry name" value="Zinc finger, CCHC-type"/>
    <property type="match status" value="1"/>
</dbReference>
<evidence type="ECO:0000259" key="4">
    <source>
        <dbReference type="PROSITE" id="PS50102"/>
    </source>
</evidence>
<feature type="domain" description="RRM" evidence="4">
    <location>
        <begin position="1"/>
        <end position="70"/>
    </location>
</feature>
<dbReference type="EMBL" id="KZ453122">
    <property type="protein sequence ID" value="PKA47539.1"/>
    <property type="molecule type" value="Genomic_DNA"/>
</dbReference>
<dbReference type="InterPro" id="IPR001878">
    <property type="entry name" value="Znf_CCHC"/>
</dbReference>
<feature type="compositionally biased region" description="Polar residues" evidence="3">
    <location>
        <begin position="502"/>
        <end position="522"/>
    </location>
</feature>
<dbReference type="Proteomes" id="UP000236161">
    <property type="component" value="Unassembled WGS sequence"/>
</dbReference>
<feature type="compositionally biased region" description="Basic and acidic residues" evidence="3">
    <location>
        <begin position="130"/>
        <end position="152"/>
    </location>
</feature>
<keyword evidence="1" id="KW-0863">Zinc-finger</keyword>
<keyword evidence="1" id="KW-0862">Zinc</keyword>
<feature type="compositionally biased region" description="Polar residues" evidence="3">
    <location>
        <begin position="343"/>
        <end position="359"/>
    </location>
</feature>
<keyword evidence="2" id="KW-0694">RNA-binding</keyword>
<feature type="compositionally biased region" description="Polar residues" evidence="3">
    <location>
        <begin position="441"/>
        <end position="450"/>
    </location>
</feature>
<dbReference type="InterPro" id="IPR012677">
    <property type="entry name" value="Nucleotide-bd_a/b_plait_sf"/>
</dbReference>
<dbReference type="SMART" id="SM00343">
    <property type="entry name" value="ZnF_C2HC"/>
    <property type="match status" value="1"/>
</dbReference>
<sequence>MSLYVGHLSPRVRPNELERVFRRFGRCNFQLKDGYGFVVYEVTANAERALRALRGKSICGEQISLSWSNKQPRPFPGPLRGSRFNEPYRRRIFSDEDNVAGIRSSHVQRNFATGVRRSAYNHRGPQFDDVPDKESDHTREDPDNDKGDRDESLIDAPMIEDTSELNPLEHDRWGEPASDGMRNGSEFDRYDPYHGYNRSVEKENNHKTSSNSSPDRSFHRKGQGGNFIKELDREFNKSKTPLTCYSCGQVGHIKRKCPEGDGRRNKFIKFDHMRDDMVLKDKPIERLKSFQANSWGRPSASKDPLVARRRSFNRKELYSDEGGKLVKSGSSPDRREKHRSKFRSGSQTSKGTGKQYQQKMKTDRKRRLSDTSSFSSDSSKTCSSRSQSKSASHIRSNSRSRPASSRSRSLTPLRSRSISISSHAKFRSSRSKSRSRSNSILQKSPLSLSVSLDHKSPSSPKYMKQNFTETDTPKDADHRESPESKHCSHMYNSERTLRDNHVSSPLDVNNPSNGDYSGTIGETEQKAGDTDFENFMESTMPGVMSSEPNTEIGAGCDSSSSTKLSSMEMFSALCHYGLVSHEEDELDVSVEGYFGAARLWPWEMIYYRRLKRGPISTDNYARRLEQNKEFGITDKYIRSSTSWGELRKDV</sequence>
<evidence type="ECO:0000256" key="2">
    <source>
        <dbReference type="PROSITE-ProRule" id="PRU00176"/>
    </source>
</evidence>
<dbReference type="AlphaFoldDB" id="A0A2H9ZW58"/>